<dbReference type="EMBL" id="LWBO01000010">
    <property type="protein sequence ID" value="OQP49484.1"/>
    <property type="molecule type" value="Genomic_DNA"/>
</dbReference>
<evidence type="ECO:0000259" key="3">
    <source>
        <dbReference type="Pfam" id="PF16344"/>
    </source>
</evidence>
<dbReference type="Pfam" id="PF16344">
    <property type="entry name" value="FecR_C"/>
    <property type="match status" value="1"/>
</dbReference>
<keyword evidence="1" id="KW-1133">Transmembrane helix</keyword>
<proteinExistence type="predicted"/>
<dbReference type="PIRSF" id="PIRSF018266">
    <property type="entry name" value="FecR"/>
    <property type="match status" value="1"/>
</dbReference>
<dbReference type="Gene3D" id="2.60.120.1440">
    <property type="match status" value="1"/>
</dbReference>
<evidence type="ECO:0008006" key="6">
    <source>
        <dbReference type="Google" id="ProtNLM"/>
    </source>
</evidence>
<keyword evidence="1" id="KW-0812">Transmembrane</keyword>
<feature type="domain" description="FecR protein" evidence="2">
    <location>
        <begin position="173"/>
        <end position="265"/>
    </location>
</feature>
<evidence type="ECO:0000256" key="1">
    <source>
        <dbReference type="SAM" id="Phobius"/>
    </source>
</evidence>
<comment type="caution">
    <text evidence="4">The sequence shown here is derived from an EMBL/GenBank/DDBJ whole genome shotgun (WGS) entry which is preliminary data.</text>
</comment>
<evidence type="ECO:0000313" key="4">
    <source>
        <dbReference type="EMBL" id="OQP49484.1"/>
    </source>
</evidence>
<sequence>MNNYIDMNDVEQLIIDKLTGQIGEEDDLRLEELIAQHQEVEQLWQQMQQVYAMRKAVSFDQSFNMEHAWEALQQKVNMVQPVHEPVTDTVAFPIRNNNTHWLRYSIAAAVAGIILVSLFFLIGSNRSKITVSKGILIKLANGNVVHTSTQDSLARWMGEVRKAKIDPSALNTVMVPAGKRYNFQMSDGSKVWMNSISTLQFPILFTEPTRNLELKGEAYFKVAHQATQPFTVQVNGLTVTALGTEFNIKSYDKEATYISLVTGSVSVQNAKGERIILLPGEWVVAENRNSPLRKELYDETAALGWMQGVYFFTNEKLQQIAVVAERWLDIDIELKDPSLAGIHFTGALDRNKPLSHFFSMLASSGDIRYEVRGSKVFVYRK</sequence>
<gene>
    <name evidence="4" type="ORF">A4D02_28210</name>
</gene>
<name>A0ABX3NXU6_9BACT</name>
<dbReference type="Pfam" id="PF04773">
    <property type="entry name" value="FecR"/>
    <property type="match status" value="1"/>
</dbReference>
<organism evidence="4 5">
    <name type="scientific">Niastella koreensis</name>
    <dbReference type="NCBI Taxonomy" id="354356"/>
    <lineage>
        <taxon>Bacteria</taxon>
        <taxon>Pseudomonadati</taxon>
        <taxon>Bacteroidota</taxon>
        <taxon>Chitinophagia</taxon>
        <taxon>Chitinophagales</taxon>
        <taxon>Chitinophagaceae</taxon>
        <taxon>Niastella</taxon>
    </lineage>
</organism>
<accession>A0ABX3NXU6</accession>
<evidence type="ECO:0000313" key="5">
    <source>
        <dbReference type="Proteomes" id="UP000192277"/>
    </source>
</evidence>
<dbReference type="PANTHER" id="PTHR30273">
    <property type="entry name" value="PERIPLASMIC SIGNAL SENSOR AND SIGMA FACTOR ACTIVATOR FECR-RELATED"/>
    <property type="match status" value="1"/>
</dbReference>
<dbReference type="InterPro" id="IPR006860">
    <property type="entry name" value="FecR"/>
</dbReference>
<dbReference type="Proteomes" id="UP000192277">
    <property type="component" value="Unassembled WGS sequence"/>
</dbReference>
<evidence type="ECO:0000259" key="2">
    <source>
        <dbReference type="Pfam" id="PF04773"/>
    </source>
</evidence>
<reference evidence="4 5" key="1">
    <citation type="submission" date="2016-04" db="EMBL/GenBank/DDBJ databases">
        <authorList>
            <person name="Chen L."/>
            <person name="Zhuang W."/>
            <person name="Wang G."/>
        </authorList>
    </citation>
    <scope>NUCLEOTIDE SEQUENCE [LARGE SCALE GENOMIC DNA]</scope>
    <source>
        <strain evidence="5">GR20</strain>
    </source>
</reference>
<dbReference type="PANTHER" id="PTHR30273:SF2">
    <property type="entry name" value="PROTEIN FECR"/>
    <property type="match status" value="1"/>
</dbReference>
<protein>
    <recommendedName>
        <fullName evidence="6">Anti-FecI sigma factor, FecR</fullName>
    </recommendedName>
</protein>
<dbReference type="InterPro" id="IPR032508">
    <property type="entry name" value="FecR_C"/>
</dbReference>
<feature type="transmembrane region" description="Helical" evidence="1">
    <location>
        <begin position="101"/>
        <end position="123"/>
    </location>
</feature>
<feature type="domain" description="Protein FecR C-terminal" evidence="3">
    <location>
        <begin position="310"/>
        <end position="378"/>
    </location>
</feature>
<keyword evidence="1" id="KW-0472">Membrane</keyword>
<dbReference type="Gene3D" id="3.55.50.30">
    <property type="match status" value="1"/>
</dbReference>
<keyword evidence="5" id="KW-1185">Reference proteome</keyword>
<dbReference type="InterPro" id="IPR012373">
    <property type="entry name" value="Ferrdict_sens_TM"/>
</dbReference>